<feature type="region of interest" description="Disordered" evidence="1">
    <location>
        <begin position="210"/>
        <end position="251"/>
    </location>
</feature>
<proteinExistence type="predicted"/>
<evidence type="ECO:0000256" key="1">
    <source>
        <dbReference type="SAM" id="MobiDB-lite"/>
    </source>
</evidence>
<sequence length="353" mass="38601">MASRSRSSSLSSLDSLLSELSFASYDSTRGSVSTLSLATHISSPVLLVEDLEVEQLFEEEIEAIEDDNLFLLFLMSLMEHDSYGAAGSFYSSSNATDYSGFAISAANGSSDSADMSPLPEAANILTKDDEDGPMLPLNLDTPALWLYNEQEATPLQEGSTSSLHYAAPSIGALPVYSVSTKRPLIVFLRSEHLTELEQIALNSLETNISCTPPPTYTPEAHSPTETTLLEPPAFADPQPPPYEPSLDSLSSSGSSMGSDYLYDNDAHLFSSEELFIIRDIYNNFNNLLHHDSVSSDRLFITDANNFTAIQLEERVLGGTSPSYGLLRHFLEIESAQMFGFQISDSYVIDEDRP</sequence>
<dbReference type="Proteomes" id="UP000094385">
    <property type="component" value="Unassembled WGS sequence"/>
</dbReference>
<dbReference type="AlphaFoldDB" id="A0A1E3Q5L9"/>
<accession>A0A1E3Q5L9</accession>
<organism evidence="2 3">
    <name type="scientific">Lipomyces starkeyi NRRL Y-11557</name>
    <dbReference type="NCBI Taxonomy" id="675824"/>
    <lineage>
        <taxon>Eukaryota</taxon>
        <taxon>Fungi</taxon>
        <taxon>Dikarya</taxon>
        <taxon>Ascomycota</taxon>
        <taxon>Saccharomycotina</taxon>
        <taxon>Lipomycetes</taxon>
        <taxon>Lipomycetales</taxon>
        <taxon>Lipomycetaceae</taxon>
        <taxon>Lipomyces</taxon>
    </lineage>
</organism>
<evidence type="ECO:0000313" key="3">
    <source>
        <dbReference type="Proteomes" id="UP000094385"/>
    </source>
</evidence>
<dbReference type="EMBL" id="KV454294">
    <property type="protein sequence ID" value="ODQ72976.1"/>
    <property type="molecule type" value="Genomic_DNA"/>
</dbReference>
<protein>
    <submittedName>
        <fullName evidence="2">Uncharacterized protein</fullName>
    </submittedName>
</protein>
<name>A0A1E3Q5L9_LIPST</name>
<evidence type="ECO:0000313" key="2">
    <source>
        <dbReference type="EMBL" id="ODQ72976.1"/>
    </source>
</evidence>
<gene>
    <name evidence="2" type="ORF">LIPSTDRAFT_27533</name>
</gene>
<keyword evidence="3" id="KW-1185">Reference proteome</keyword>
<reference evidence="2 3" key="1">
    <citation type="journal article" date="2016" name="Proc. Natl. Acad. Sci. U.S.A.">
        <title>Comparative genomics of biotechnologically important yeasts.</title>
        <authorList>
            <person name="Riley R."/>
            <person name="Haridas S."/>
            <person name="Wolfe K.H."/>
            <person name="Lopes M.R."/>
            <person name="Hittinger C.T."/>
            <person name="Goeker M."/>
            <person name="Salamov A.A."/>
            <person name="Wisecaver J.H."/>
            <person name="Long T.M."/>
            <person name="Calvey C.H."/>
            <person name="Aerts A.L."/>
            <person name="Barry K.W."/>
            <person name="Choi C."/>
            <person name="Clum A."/>
            <person name="Coughlan A.Y."/>
            <person name="Deshpande S."/>
            <person name="Douglass A.P."/>
            <person name="Hanson S.J."/>
            <person name="Klenk H.-P."/>
            <person name="LaButti K.M."/>
            <person name="Lapidus A."/>
            <person name="Lindquist E.A."/>
            <person name="Lipzen A.M."/>
            <person name="Meier-Kolthoff J.P."/>
            <person name="Ohm R.A."/>
            <person name="Otillar R.P."/>
            <person name="Pangilinan J.L."/>
            <person name="Peng Y."/>
            <person name="Rokas A."/>
            <person name="Rosa C.A."/>
            <person name="Scheuner C."/>
            <person name="Sibirny A.A."/>
            <person name="Slot J.C."/>
            <person name="Stielow J.B."/>
            <person name="Sun H."/>
            <person name="Kurtzman C.P."/>
            <person name="Blackwell M."/>
            <person name="Grigoriev I.V."/>
            <person name="Jeffries T.W."/>
        </authorList>
    </citation>
    <scope>NUCLEOTIDE SEQUENCE [LARGE SCALE GENOMIC DNA]</scope>
    <source>
        <strain evidence="2 3">NRRL Y-11557</strain>
    </source>
</reference>